<proteinExistence type="predicted"/>
<keyword evidence="2" id="KW-0472">Membrane</keyword>
<dbReference type="PANTHER" id="PTHR19353">
    <property type="entry name" value="FATTY ACID DESATURASE 2"/>
    <property type="match status" value="1"/>
</dbReference>
<gene>
    <name evidence="4" type="ORF">QUG93_12690</name>
</gene>
<dbReference type="GO" id="GO:0016491">
    <property type="term" value="F:oxidoreductase activity"/>
    <property type="evidence" value="ECO:0007669"/>
    <property type="project" value="UniProtKB-KW"/>
</dbReference>
<dbReference type="PIRSF" id="PIRSF015921">
    <property type="entry name" value="FA_sphinglp_des"/>
    <property type="match status" value="1"/>
</dbReference>
<feature type="compositionally biased region" description="Polar residues" evidence="1">
    <location>
        <begin position="11"/>
        <end position="24"/>
    </location>
</feature>
<dbReference type="InterPro" id="IPR012171">
    <property type="entry name" value="Fatty_acid_desaturase"/>
</dbReference>
<feature type="region of interest" description="Disordered" evidence="1">
    <location>
        <begin position="1"/>
        <end position="41"/>
    </location>
</feature>
<organism evidence="4 5">
    <name type="scientific">Curtobacterium caseinilyticum</name>
    <dbReference type="NCBI Taxonomy" id="3055137"/>
    <lineage>
        <taxon>Bacteria</taxon>
        <taxon>Bacillati</taxon>
        <taxon>Actinomycetota</taxon>
        <taxon>Actinomycetes</taxon>
        <taxon>Micrococcales</taxon>
        <taxon>Microbacteriaceae</taxon>
        <taxon>Curtobacterium</taxon>
    </lineage>
</organism>
<name>A0ABT7TUM1_9MICO</name>
<evidence type="ECO:0000256" key="1">
    <source>
        <dbReference type="SAM" id="MobiDB-lite"/>
    </source>
</evidence>
<keyword evidence="2" id="KW-0812">Transmembrane</keyword>
<dbReference type="Pfam" id="PF00487">
    <property type="entry name" value="FA_desaturase"/>
    <property type="match status" value="1"/>
</dbReference>
<dbReference type="CDD" id="cd03506">
    <property type="entry name" value="Delta6-FADS-like"/>
    <property type="match status" value="1"/>
</dbReference>
<evidence type="ECO:0000313" key="4">
    <source>
        <dbReference type="EMBL" id="MDM7892544.1"/>
    </source>
</evidence>
<dbReference type="InterPro" id="IPR005804">
    <property type="entry name" value="FA_desaturase_dom"/>
</dbReference>
<evidence type="ECO:0000259" key="3">
    <source>
        <dbReference type="Pfam" id="PF00487"/>
    </source>
</evidence>
<keyword evidence="5" id="KW-1185">Reference proteome</keyword>
<dbReference type="EMBL" id="JAUCMN010000008">
    <property type="protein sequence ID" value="MDM7892544.1"/>
    <property type="molecule type" value="Genomic_DNA"/>
</dbReference>
<dbReference type="Proteomes" id="UP001236404">
    <property type="component" value="Unassembled WGS sequence"/>
</dbReference>
<feature type="transmembrane region" description="Helical" evidence="2">
    <location>
        <begin position="89"/>
        <end position="108"/>
    </location>
</feature>
<comment type="caution">
    <text evidence="4">The sequence shown here is derived from an EMBL/GenBank/DDBJ whole genome shotgun (WGS) entry which is preliminary data.</text>
</comment>
<accession>A0ABT7TUM1</accession>
<evidence type="ECO:0000256" key="2">
    <source>
        <dbReference type="SAM" id="Phobius"/>
    </source>
</evidence>
<feature type="transmembrane region" description="Helical" evidence="2">
    <location>
        <begin position="228"/>
        <end position="250"/>
    </location>
</feature>
<dbReference type="PANTHER" id="PTHR19353:SF19">
    <property type="entry name" value="DELTA(5) FATTY ACID DESATURASE C-RELATED"/>
    <property type="match status" value="1"/>
</dbReference>
<keyword evidence="4" id="KW-0560">Oxidoreductase</keyword>
<feature type="transmembrane region" description="Helical" evidence="2">
    <location>
        <begin position="63"/>
        <end position="83"/>
    </location>
</feature>
<dbReference type="EC" id="1.14.19.-" evidence="4"/>
<feature type="domain" description="Fatty acid desaturase" evidence="3">
    <location>
        <begin position="89"/>
        <end position="353"/>
    </location>
</feature>
<keyword evidence="2" id="KW-1133">Transmembrane helix</keyword>
<reference evidence="4 5" key="1">
    <citation type="submission" date="2023-06" db="EMBL/GenBank/DDBJ databases">
        <authorList>
            <person name="Feng G."/>
            <person name="Li J."/>
            <person name="Zhu H."/>
        </authorList>
    </citation>
    <scope>NUCLEOTIDE SEQUENCE [LARGE SCALE GENOMIC DNA]</scope>
    <source>
        <strain evidence="4 5">RHCKG28</strain>
    </source>
</reference>
<sequence>MRELSGPVEGSLTTEGRSTMTTTPLAPGYTRTRPGTGSRNGTSTYSALLAQVKENGLLRRRTGFYWSLFGSLVAGLALAWVAFAFLGESWFQLIVAGALGVLFTQFAFLSHEAAHRQVFTSQKWNDHAGRWLGTFLVGLSYSWWMNKHTRHHGNPNTVGKDPDITPDGIRFLPEDAAAVRGPLMRTFMRFQGWLFFPLLTLEGLNLHRYAVVSIVTGNGTKADVKHRWIEGSLLVARFGIYLTIVFWFLPFGMACAFLGVQLAVFGVMMGASFAPNHKGMPTIAHDAKVDFFSRQVRTSRNIRGGWWVSFLMGGLNYQVEHHLFPSMPRPALKQARLLVREHCDTLEVPYTETTLLRSYGIVVRYLNRVGLAARDPFACPMVAQLRIH</sequence>
<evidence type="ECO:0000313" key="5">
    <source>
        <dbReference type="Proteomes" id="UP001236404"/>
    </source>
</evidence>
<protein>
    <submittedName>
        <fullName evidence="4">Acyl-CoA desaturase</fullName>
        <ecNumber evidence="4">1.14.19.-</ecNumber>
    </submittedName>
</protein>